<evidence type="ECO:0000313" key="4">
    <source>
        <dbReference type="Proteomes" id="UP000717328"/>
    </source>
</evidence>
<dbReference type="EMBL" id="JABCKI010006126">
    <property type="protein sequence ID" value="KAG5635303.1"/>
    <property type="molecule type" value="Genomic_DNA"/>
</dbReference>
<dbReference type="PROSITE" id="PS50802">
    <property type="entry name" value="OTU"/>
    <property type="match status" value="1"/>
</dbReference>
<dbReference type="GO" id="GO:0016579">
    <property type="term" value="P:protein deubiquitination"/>
    <property type="evidence" value="ECO:0007669"/>
    <property type="project" value="TreeGrafter"/>
</dbReference>
<feature type="compositionally biased region" description="Low complexity" evidence="1">
    <location>
        <begin position="327"/>
        <end position="340"/>
    </location>
</feature>
<evidence type="ECO:0000256" key="1">
    <source>
        <dbReference type="SAM" id="MobiDB-lite"/>
    </source>
</evidence>
<dbReference type="AlphaFoldDB" id="A0A9P7FNQ2"/>
<feature type="compositionally biased region" description="Basic residues" evidence="1">
    <location>
        <begin position="479"/>
        <end position="488"/>
    </location>
</feature>
<evidence type="ECO:0000259" key="2">
    <source>
        <dbReference type="PROSITE" id="PS50802"/>
    </source>
</evidence>
<feature type="compositionally biased region" description="Basic and acidic residues" evidence="1">
    <location>
        <begin position="489"/>
        <end position="499"/>
    </location>
</feature>
<feature type="compositionally biased region" description="Basic and acidic residues" evidence="1">
    <location>
        <begin position="409"/>
        <end position="419"/>
    </location>
</feature>
<evidence type="ECO:0000313" key="3">
    <source>
        <dbReference type="EMBL" id="KAG5635303.1"/>
    </source>
</evidence>
<feature type="compositionally biased region" description="Polar residues" evidence="1">
    <location>
        <begin position="389"/>
        <end position="401"/>
    </location>
</feature>
<dbReference type="PANTHER" id="PTHR12419">
    <property type="entry name" value="OTU DOMAIN CONTAINING PROTEIN"/>
    <property type="match status" value="1"/>
</dbReference>
<feature type="compositionally biased region" description="Basic and acidic residues" evidence="1">
    <location>
        <begin position="214"/>
        <end position="231"/>
    </location>
</feature>
<sequence length="670" mass="71875">MNVVTARSPRPLPIHTRADTRSPARIQSAPAPPDPPKPLLTATSSADSTAQLNAQLRALGLYAADTLGDGNCLFRALADQLYGSPARHMDLRARICDWIERHRARYEPFVEDERGLETHLRCMREHGTYGGHMELSAFAHLTRRNVKVVQPGLVYVIEWAAFASPPSSPKAKPKKHYEYQDDYGYDYDDDEGYEQEVDEGDDDNAHRKKPGSSSKKDKAKKEKNKKGERGRTPAPDATEEEGEGDTIYVAYHDWEHFSSIRNLRGPHTGLPVVREAPAPDVVPSAPVDPKKERKEKARREKETSTSSSASTGTMTGAGKKKVTLKLGSANTSGSGASAGPAPTPPAPAVGVGVAVSEEPIDPAGVPLPKSRAVSPFPSSESSPSSSSFTQAHPQAQMQQGNPHPLRASHLPDQHPDPGSHHHSHSRLPDQQHLHAQPPHAHPHAHPHQHTRATQSPKRALELDPAGDDSECSAASSGSRMKRARAHSRAHPDPDPDHHPSVARQGGAAVNADADVDMDVDVDTPSLSPPSSQSTTTSASSPDADADEADAEPGDTTSSAFSSLASSPEPEIGANTNHTLPAHVPPTPRERPLTRRQRKALGLPKQRAAGAVGKGAGKIVIPGGRFKRSAGVRGVGGEVQEDAGVEKEGEREWTRNGVGRVDVRGFRELKI</sequence>
<feature type="region of interest" description="Disordered" evidence="1">
    <location>
        <begin position="165"/>
        <end position="244"/>
    </location>
</feature>
<reference evidence="3" key="1">
    <citation type="submission" date="2021-02" db="EMBL/GenBank/DDBJ databases">
        <authorList>
            <person name="Nieuwenhuis M."/>
            <person name="Van De Peppel L.J.J."/>
        </authorList>
    </citation>
    <scope>NUCLEOTIDE SEQUENCE</scope>
    <source>
        <strain evidence="3">D49</strain>
    </source>
</reference>
<dbReference type="PANTHER" id="PTHR12419:SF7">
    <property type="entry name" value="OTU DOMAIN-CONTAINING PROTEIN 3"/>
    <property type="match status" value="1"/>
</dbReference>
<feature type="compositionally biased region" description="Basic and acidic residues" evidence="1">
    <location>
        <begin position="288"/>
        <end position="303"/>
    </location>
</feature>
<dbReference type="InterPro" id="IPR038765">
    <property type="entry name" value="Papain-like_cys_pep_sf"/>
</dbReference>
<dbReference type="Pfam" id="PF02338">
    <property type="entry name" value="OTU"/>
    <property type="match status" value="1"/>
</dbReference>
<feature type="domain" description="OTU" evidence="2">
    <location>
        <begin position="61"/>
        <end position="183"/>
    </location>
</feature>
<accession>A0A9P7FNQ2</accession>
<dbReference type="Proteomes" id="UP000717328">
    <property type="component" value="Unassembled WGS sequence"/>
</dbReference>
<dbReference type="Gene3D" id="3.90.70.80">
    <property type="match status" value="1"/>
</dbReference>
<feature type="region of interest" description="Disordered" evidence="1">
    <location>
        <begin position="261"/>
        <end position="613"/>
    </location>
</feature>
<gene>
    <name evidence="3" type="ORF">H0H81_011774</name>
</gene>
<dbReference type="GO" id="GO:0004843">
    <property type="term" value="F:cysteine-type deubiquitinase activity"/>
    <property type="evidence" value="ECO:0007669"/>
    <property type="project" value="TreeGrafter"/>
</dbReference>
<feature type="compositionally biased region" description="Low complexity" evidence="1">
    <location>
        <begin position="374"/>
        <end position="388"/>
    </location>
</feature>
<feature type="compositionally biased region" description="Basic residues" evidence="1">
    <location>
        <begin position="440"/>
        <end position="450"/>
    </location>
</feature>
<proteinExistence type="predicted"/>
<feature type="region of interest" description="Disordered" evidence="1">
    <location>
        <begin position="1"/>
        <end position="40"/>
    </location>
</feature>
<organism evidence="3 4">
    <name type="scientific">Sphagnurus paluster</name>
    <dbReference type="NCBI Taxonomy" id="117069"/>
    <lineage>
        <taxon>Eukaryota</taxon>
        <taxon>Fungi</taxon>
        <taxon>Dikarya</taxon>
        <taxon>Basidiomycota</taxon>
        <taxon>Agaricomycotina</taxon>
        <taxon>Agaricomycetes</taxon>
        <taxon>Agaricomycetidae</taxon>
        <taxon>Agaricales</taxon>
        <taxon>Tricholomatineae</taxon>
        <taxon>Lyophyllaceae</taxon>
        <taxon>Sphagnurus</taxon>
    </lineage>
</organism>
<feature type="compositionally biased region" description="Low complexity" evidence="1">
    <location>
        <begin position="304"/>
        <end position="317"/>
    </location>
</feature>
<dbReference type="OrthoDB" id="415023at2759"/>
<reference evidence="3" key="2">
    <citation type="submission" date="2021-10" db="EMBL/GenBank/DDBJ databases">
        <title>Phylogenomics reveals ancestral predisposition of the termite-cultivated fungus Termitomyces towards a domesticated lifestyle.</title>
        <authorList>
            <person name="Auxier B."/>
            <person name="Grum-Grzhimaylo A."/>
            <person name="Cardenas M.E."/>
            <person name="Lodge J.D."/>
            <person name="Laessoe T."/>
            <person name="Pedersen O."/>
            <person name="Smith M.E."/>
            <person name="Kuyper T.W."/>
            <person name="Franco-Molano E.A."/>
            <person name="Baroni T.J."/>
            <person name="Aanen D.K."/>
        </authorList>
    </citation>
    <scope>NUCLEOTIDE SEQUENCE</scope>
    <source>
        <strain evidence="3">D49</strain>
    </source>
</reference>
<feature type="compositionally biased region" description="Acidic residues" evidence="1">
    <location>
        <begin position="543"/>
        <end position="552"/>
    </location>
</feature>
<feature type="compositionally biased region" description="Low complexity" evidence="1">
    <location>
        <begin position="276"/>
        <end position="287"/>
    </location>
</feature>
<comment type="caution">
    <text evidence="3">The sequence shown here is derived from an EMBL/GenBank/DDBJ whole genome shotgun (WGS) entry which is preliminary data.</text>
</comment>
<protein>
    <recommendedName>
        <fullName evidence="2">OTU domain-containing protein</fullName>
    </recommendedName>
</protein>
<dbReference type="CDD" id="cd22756">
    <property type="entry name" value="OTU_OTUD3-like"/>
    <property type="match status" value="1"/>
</dbReference>
<feature type="compositionally biased region" description="Low complexity" evidence="1">
    <location>
        <begin position="553"/>
        <end position="566"/>
    </location>
</feature>
<keyword evidence="4" id="KW-1185">Reference proteome</keyword>
<dbReference type="SUPFAM" id="SSF54001">
    <property type="entry name" value="Cysteine proteinases"/>
    <property type="match status" value="1"/>
</dbReference>
<dbReference type="InterPro" id="IPR003323">
    <property type="entry name" value="OTU_dom"/>
</dbReference>
<name>A0A9P7FNQ2_9AGAR</name>
<dbReference type="InterPro" id="IPR050704">
    <property type="entry name" value="Peptidase_C85-like"/>
</dbReference>
<feature type="compositionally biased region" description="Low complexity" evidence="1">
    <location>
        <begin position="522"/>
        <end position="542"/>
    </location>
</feature>
<feature type="compositionally biased region" description="Acidic residues" evidence="1">
    <location>
        <begin position="180"/>
        <end position="202"/>
    </location>
</feature>